<keyword evidence="1" id="KW-0812">Transmembrane</keyword>
<reference evidence="2" key="2">
    <citation type="submission" date="2018-05" db="EMBL/GenBank/DDBJ databases">
        <title>OpunRS2 (Oryza punctata Reference Sequence Version 2).</title>
        <authorList>
            <person name="Zhang J."/>
            <person name="Kudrna D."/>
            <person name="Lee S."/>
            <person name="Talag J."/>
            <person name="Welchert J."/>
            <person name="Wing R.A."/>
        </authorList>
    </citation>
    <scope>NUCLEOTIDE SEQUENCE [LARGE SCALE GENOMIC DNA]</scope>
</reference>
<organism evidence="2">
    <name type="scientific">Oryza punctata</name>
    <name type="common">Red rice</name>
    <dbReference type="NCBI Taxonomy" id="4537"/>
    <lineage>
        <taxon>Eukaryota</taxon>
        <taxon>Viridiplantae</taxon>
        <taxon>Streptophyta</taxon>
        <taxon>Embryophyta</taxon>
        <taxon>Tracheophyta</taxon>
        <taxon>Spermatophyta</taxon>
        <taxon>Magnoliopsida</taxon>
        <taxon>Liliopsida</taxon>
        <taxon>Poales</taxon>
        <taxon>Poaceae</taxon>
        <taxon>BOP clade</taxon>
        <taxon>Oryzoideae</taxon>
        <taxon>Oryzeae</taxon>
        <taxon>Oryzinae</taxon>
        <taxon>Oryza</taxon>
    </lineage>
</organism>
<dbReference type="AlphaFoldDB" id="A0A0E0LW06"/>
<dbReference type="HOGENOM" id="CLU_1557769_0_0_1"/>
<proteinExistence type="predicted"/>
<feature type="transmembrane region" description="Helical" evidence="1">
    <location>
        <begin position="57"/>
        <end position="76"/>
    </location>
</feature>
<dbReference type="Proteomes" id="UP000026962">
    <property type="component" value="Chromosome 8"/>
</dbReference>
<sequence>MEDEASTAVAAPLLRPRGGVDDDGGAAEAKQRWPGARVAGEWWAESKKLWRIVGPAIFQRIALYGINVVSQAFIGHMGDLELAAFSIASTVVAGFNFGFLIKVVHCKYHRFIPARIKIPAIRIASQLYSLFYHLRLTQIETATTSCSIQLVMHARYINVKISYGNPDEVSDS</sequence>
<evidence type="ECO:0000256" key="1">
    <source>
        <dbReference type="SAM" id="Phobius"/>
    </source>
</evidence>
<dbReference type="Gramene" id="OPUNC08G16170.3">
    <property type="protein sequence ID" value="OPUNC08G16170.3"/>
    <property type="gene ID" value="OPUNC08G16170"/>
</dbReference>
<accession>A0A0E0LW06</accession>
<reference evidence="2" key="1">
    <citation type="submission" date="2015-04" db="UniProtKB">
        <authorList>
            <consortium name="EnsemblPlants"/>
        </authorList>
    </citation>
    <scope>IDENTIFICATION</scope>
</reference>
<protein>
    <submittedName>
        <fullName evidence="2">Protein DETOXIFICATION</fullName>
    </submittedName>
</protein>
<evidence type="ECO:0000313" key="2">
    <source>
        <dbReference type="EnsemblPlants" id="OPUNC08G16170.3"/>
    </source>
</evidence>
<keyword evidence="1" id="KW-1133">Transmembrane helix</keyword>
<keyword evidence="3" id="KW-1185">Reference proteome</keyword>
<evidence type="ECO:0000313" key="3">
    <source>
        <dbReference type="Proteomes" id="UP000026962"/>
    </source>
</evidence>
<name>A0A0E0LW06_ORYPU</name>
<dbReference type="EnsemblPlants" id="OPUNC08G16170.3">
    <property type="protein sequence ID" value="OPUNC08G16170.3"/>
    <property type="gene ID" value="OPUNC08G16170"/>
</dbReference>
<keyword evidence="1" id="KW-0472">Membrane</keyword>
<dbReference type="PANTHER" id="PTHR11206">
    <property type="entry name" value="MULTIDRUG RESISTANCE PROTEIN"/>
    <property type="match status" value="1"/>
</dbReference>
<feature type="transmembrane region" description="Helical" evidence="1">
    <location>
        <begin position="82"/>
        <end position="101"/>
    </location>
</feature>